<reference evidence="2 3" key="1">
    <citation type="submission" date="2014-04" db="EMBL/GenBank/DDBJ databases">
        <title>Evolutionary Origins and Diversification of the Mycorrhizal Mutualists.</title>
        <authorList>
            <consortium name="DOE Joint Genome Institute"/>
            <consortium name="Mycorrhizal Genomics Consortium"/>
            <person name="Kohler A."/>
            <person name="Kuo A."/>
            <person name="Nagy L.G."/>
            <person name="Floudas D."/>
            <person name="Copeland A."/>
            <person name="Barry K.W."/>
            <person name="Cichocki N."/>
            <person name="Veneault-Fourrey C."/>
            <person name="LaButti K."/>
            <person name="Lindquist E.A."/>
            <person name="Lipzen A."/>
            <person name="Lundell T."/>
            <person name="Morin E."/>
            <person name="Murat C."/>
            <person name="Riley R."/>
            <person name="Ohm R."/>
            <person name="Sun H."/>
            <person name="Tunlid A."/>
            <person name="Henrissat B."/>
            <person name="Grigoriev I.V."/>
            <person name="Hibbett D.S."/>
            <person name="Martin F."/>
        </authorList>
    </citation>
    <scope>NUCLEOTIDE SEQUENCE [LARGE SCALE GENOMIC DNA]</scope>
    <source>
        <strain evidence="2 3">Koide BX008</strain>
    </source>
</reference>
<feature type="region of interest" description="Disordered" evidence="1">
    <location>
        <begin position="41"/>
        <end position="64"/>
    </location>
</feature>
<feature type="region of interest" description="Disordered" evidence="1">
    <location>
        <begin position="403"/>
        <end position="443"/>
    </location>
</feature>
<dbReference type="HOGENOM" id="CLU_618165_0_0_1"/>
<accession>A0A0C2SQ05</accession>
<feature type="compositionally biased region" description="Polar residues" evidence="1">
    <location>
        <begin position="411"/>
        <end position="423"/>
    </location>
</feature>
<feature type="compositionally biased region" description="Low complexity" evidence="1">
    <location>
        <begin position="195"/>
        <end position="205"/>
    </location>
</feature>
<dbReference type="Proteomes" id="UP000054549">
    <property type="component" value="Unassembled WGS sequence"/>
</dbReference>
<evidence type="ECO:0000313" key="2">
    <source>
        <dbReference type="EMBL" id="KIL56069.1"/>
    </source>
</evidence>
<dbReference type="AlphaFoldDB" id="A0A0C2SQ05"/>
<evidence type="ECO:0000256" key="1">
    <source>
        <dbReference type="SAM" id="MobiDB-lite"/>
    </source>
</evidence>
<feature type="compositionally biased region" description="Basic and acidic residues" evidence="1">
    <location>
        <begin position="428"/>
        <end position="443"/>
    </location>
</feature>
<feature type="compositionally biased region" description="Low complexity" evidence="1">
    <location>
        <begin position="53"/>
        <end position="64"/>
    </location>
</feature>
<protein>
    <submittedName>
        <fullName evidence="2">Uncharacterized protein</fullName>
    </submittedName>
</protein>
<gene>
    <name evidence="2" type="ORF">M378DRAFT_17421</name>
</gene>
<sequence>MVAEARYARHLSERKTEEAETALKRAEEAVGQTSSITIPALPIQSYGTPPSSPDISTSSNSQSSANTHFAAEAGVILGYGRHVRYGHSCATRQANLSSYHHGILGYGFSIRRESGDYPPPLKQQLSQETEPKALRRNQSYQRTHPAVVAAHRSAPARAASLPTTETAVGSMLLRLPFLGEAKVAAVPSLPPHSPEPASSSAPETSKQTPPSSSPAPIVTTSSSTSYYHNSPPIPLRAGYKRHSSTLPNGIPLPDSRPGTPAPVVYGIGSSPVPGAPPPIPRWAAARGASRLGSNVASEPISRLARRLSTRCTLQPPEVEKMPESNVDCPPSGAVPATQTESSSGHLLKENDMEGAINDREAGALDQTANKRTMKRMECKPMGILPRTVAKKIHQMRLTGLCTEAASPSPFSPTGTDVNVTSDPEQQDPEEKGEDKEIYVGDVT</sequence>
<organism evidence="2 3">
    <name type="scientific">Amanita muscaria (strain Koide BX008)</name>
    <dbReference type="NCBI Taxonomy" id="946122"/>
    <lineage>
        <taxon>Eukaryota</taxon>
        <taxon>Fungi</taxon>
        <taxon>Dikarya</taxon>
        <taxon>Basidiomycota</taxon>
        <taxon>Agaricomycotina</taxon>
        <taxon>Agaricomycetes</taxon>
        <taxon>Agaricomycetidae</taxon>
        <taxon>Agaricales</taxon>
        <taxon>Pluteineae</taxon>
        <taxon>Amanitaceae</taxon>
        <taxon>Amanita</taxon>
    </lineage>
</organism>
<dbReference type="InParanoid" id="A0A0C2SQ05"/>
<feature type="region of interest" description="Disordered" evidence="1">
    <location>
        <begin position="318"/>
        <end position="345"/>
    </location>
</feature>
<evidence type="ECO:0000313" key="3">
    <source>
        <dbReference type="Proteomes" id="UP000054549"/>
    </source>
</evidence>
<name>A0A0C2SQ05_AMAMK</name>
<proteinExistence type="predicted"/>
<dbReference type="EMBL" id="KN818450">
    <property type="protein sequence ID" value="KIL56069.1"/>
    <property type="molecule type" value="Genomic_DNA"/>
</dbReference>
<keyword evidence="3" id="KW-1185">Reference proteome</keyword>
<feature type="region of interest" description="Disordered" evidence="1">
    <location>
        <begin position="186"/>
        <end position="265"/>
    </location>
</feature>